<organism evidence="7">
    <name type="scientific">Menopon gallinae</name>
    <name type="common">poultry shaft louse</name>
    <dbReference type="NCBI Taxonomy" id="328185"/>
    <lineage>
        <taxon>Eukaryota</taxon>
        <taxon>Metazoa</taxon>
        <taxon>Ecdysozoa</taxon>
        <taxon>Arthropoda</taxon>
        <taxon>Hexapoda</taxon>
        <taxon>Insecta</taxon>
        <taxon>Pterygota</taxon>
        <taxon>Neoptera</taxon>
        <taxon>Paraneoptera</taxon>
        <taxon>Psocodea</taxon>
        <taxon>Troctomorpha</taxon>
        <taxon>Phthiraptera</taxon>
        <taxon>Amblycera</taxon>
        <taxon>Menoponidae</taxon>
        <taxon>Menopon</taxon>
    </lineage>
</organism>
<evidence type="ECO:0000313" key="7">
    <source>
        <dbReference type="EMBL" id="KAL0280382.1"/>
    </source>
</evidence>
<gene>
    <name evidence="7" type="ORF">PYX00_001685</name>
</gene>
<dbReference type="InterPro" id="IPR025110">
    <property type="entry name" value="AMP-bd_C"/>
</dbReference>
<evidence type="ECO:0000259" key="5">
    <source>
        <dbReference type="Pfam" id="PF00501"/>
    </source>
</evidence>
<dbReference type="EMBL" id="JARGDH010000001">
    <property type="protein sequence ID" value="KAL0280382.1"/>
    <property type="molecule type" value="Genomic_DNA"/>
</dbReference>
<feature type="domain" description="AMP-dependent synthetase/ligase" evidence="5">
    <location>
        <begin position="42"/>
        <end position="393"/>
    </location>
</feature>
<evidence type="ECO:0000256" key="4">
    <source>
        <dbReference type="ARBA" id="ARBA00023140"/>
    </source>
</evidence>
<keyword evidence="3" id="KW-0436">Ligase</keyword>
<comment type="caution">
    <text evidence="7">The sequence shown here is derived from an EMBL/GenBank/DDBJ whole genome shotgun (WGS) entry which is preliminary data.</text>
</comment>
<dbReference type="PANTHER" id="PTHR24096:SF149">
    <property type="entry name" value="AMP-BINDING DOMAIN-CONTAINING PROTEIN-RELATED"/>
    <property type="match status" value="1"/>
</dbReference>
<dbReference type="GO" id="GO:0005777">
    <property type="term" value="C:peroxisome"/>
    <property type="evidence" value="ECO:0007669"/>
    <property type="project" value="UniProtKB-SubCell"/>
</dbReference>
<evidence type="ECO:0000256" key="3">
    <source>
        <dbReference type="ARBA" id="ARBA00022598"/>
    </source>
</evidence>
<comment type="subcellular location">
    <subcellularLocation>
        <location evidence="1">Peroxisome</location>
    </subcellularLocation>
</comment>
<name>A0AAW2IEE2_9NEOP</name>
<comment type="similarity">
    <text evidence="2">Belongs to the ATP-dependent AMP-binding enzyme family.</text>
</comment>
<dbReference type="GO" id="GO:0016405">
    <property type="term" value="F:CoA-ligase activity"/>
    <property type="evidence" value="ECO:0007669"/>
    <property type="project" value="TreeGrafter"/>
</dbReference>
<dbReference type="AlphaFoldDB" id="A0AAW2IEE2"/>
<evidence type="ECO:0000256" key="1">
    <source>
        <dbReference type="ARBA" id="ARBA00004275"/>
    </source>
</evidence>
<proteinExistence type="inferred from homology"/>
<dbReference type="SUPFAM" id="SSF56801">
    <property type="entry name" value="Acetyl-CoA synthetase-like"/>
    <property type="match status" value="1"/>
</dbReference>
<protein>
    <submittedName>
        <fullName evidence="7">Uncharacterized protein</fullName>
    </submittedName>
</protein>
<dbReference type="InterPro" id="IPR045851">
    <property type="entry name" value="AMP-bd_C_sf"/>
</dbReference>
<evidence type="ECO:0000256" key="2">
    <source>
        <dbReference type="ARBA" id="ARBA00006432"/>
    </source>
</evidence>
<dbReference type="InterPro" id="IPR020845">
    <property type="entry name" value="AMP-binding_CS"/>
</dbReference>
<dbReference type="Pfam" id="PF00501">
    <property type="entry name" value="AMP-binding"/>
    <property type="match status" value="1"/>
</dbReference>
<dbReference type="PROSITE" id="PS00455">
    <property type="entry name" value="AMP_BINDING"/>
    <property type="match status" value="1"/>
</dbReference>
<sequence>MDAKSNLILSGPKKEITGRDEFLGHYVYNSLRKLSPETQFQVIIDTDEKMTFGELFHLGAKVCQGLLNQGFAKGDIVTLAGWNSNSNHAAFLGVLWAGGVAHPVEGDLKFMEMQSILKQVQPKWILCENKALDTILKCANVLDNKPNVIVYNAPREDPNQGWKRFEDILVEVDMNSFAPQPVGSPSDIALILCSSGTTGIPKGVGLTHENVLFNINLWEYIPEIKIREPVLLTSSFSWITGIYFLIMSCYFGSFRVITTSHQPKIIFKAIEDYKLYSAMIPPAVIKCLLDSPEFNNFDKSILKEMYTGGSIMGKPTVERFLNVWPQVKLYQIYGLTEMGGMITMPASKHNPFSVGRIIYNTDVKIVDYETREILGPDQIGEICIRSKGIFKTYIGKEEAVKDVVVDGWVSTGDLGYYSQDKQLFITTRIKEIMKHDNSQISPVELEIYLSSLPGVADAAVAGIDVGEDSFHLMAFIVKIPGMQMAAEDISKKVEENFSECKHLKGGVYFVDSVPRTASGKLKRKELSNMANTFYTKLV</sequence>
<dbReference type="Pfam" id="PF13193">
    <property type="entry name" value="AMP-binding_C"/>
    <property type="match status" value="1"/>
</dbReference>
<dbReference type="PANTHER" id="PTHR24096">
    <property type="entry name" value="LONG-CHAIN-FATTY-ACID--COA LIGASE"/>
    <property type="match status" value="1"/>
</dbReference>
<dbReference type="InterPro" id="IPR000873">
    <property type="entry name" value="AMP-dep_synth/lig_dom"/>
</dbReference>
<reference evidence="7" key="1">
    <citation type="journal article" date="2024" name="Gigascience">
        <title>Chromosome-level genome of the poultry shaft louse Menopon gallinae provides insight into the host-switching and adaptive evolution of parasitic lice.</title>
        <authorList>
            <person name="Xu Y."/>
            <person name="Ma L."/>
            <person name="Liu S."/>
            <person name="Liang Y."/>
            <person name="Liu Q."/>
            <person name="He Z."/>
            <person name="Tian L."/>
            <person name="Duan Y."/>
            <person name="Cai W."/>
            <person name="Li H."/>
            <person name="Song F."/>
        </authorList>
    </citation>
    <scope>NUCLEOTIDE SEQUENCE</scope>
    <source>
        <strain evidence="7">Cailab_2023a</strain>
    </source>
</reference>
<dbReference type="InterPro" id="IPR042099">
    <property type="entry name" value="ANL_N_sf"/>
</dbReference>
<dbReference type="Gene3D" id="3.30.300.30">
    <property type="match status" value="1"/>
</dbReference>
<feature type="domain" description="AMP-binding enzyme C-terminal" evidence="6">
    <location>
        <begin position="444"/>
        <end position="520"/>
    </location>
</feature>
<accession>A0AAW2IEE2</accession>
<evidence type="ECO:0000259" key="6">
    <source>
        <dbReference type="Pfam" id="PF13193"/>
    </source>
</evidence>
<keyword evidence="4" id="KW-0576">Peroxisome</keyword>
<dbReference type="Gene3D" id="3.40.50.12780">
    <property type="entry name" value="N-terminal domain of ligase-like"/>
    <property type="match status" value="1"/>
</dbReference>